<keyword evidence="2" id="KW-1015">Disulfide bond</keyword>
<evidence type="ECO:0000256" key="2">
    <source>
        <dbReference type="PROSITE-ProRule" id="PRU00261"/>
    </source>
</evidence>
<evidence type="ECO:0000256" key="3">
    <source>
        <dbReference type="SAM" id="MobiDB-lite"/>
    </source>
</evidence>
<dbReference type="GO" id="GO:0008061">
    <property type="term" value="F:chitin binding"/>
    <property type="evidence" value="ECO:0007669"/>
    <property type="project" value="UniProtKB-UniRule"/>
</dbReference>
<evidence type="ECO:0000313" key="6">
    <source>
        <dbReference type="EMBL" id="ETS75554.1"/>
    </source>
</evidence>
<dbReference type="InterPro" id="IPR001002">
    <property type="entry name" value="Chitin-bd_1"/>
</dbReference>
<dbReference type="HOGENOM" id="CLU_976973_0_0_1"/>
<evidence type="ECO:0000256" key="1">
    <source>
        <dbReference type="ARBA" id="ARBA00022669"/>
    </source>
</evidence>
<feature type="disulfide bond" evidence="2">
    <location>
        <begin position="46"/>
        <end position="60"/>
    </location>
</feature>
<dbReference type="OrthoDB" id="1193027at2759"/>
<evidence type="ECO:0000259" key="5">
    <source>
        <dbReference type="PROSITE" id="PS50941"/>
    </source>
</evidence>
<accession>W3WP27</accession>
<protein>
    <recommendedName>
        <fullName evidence="5">Chitin-binding type-1 domain-containing protein</fullName>
    </recommendedName>
</protein>
<dbReference type="Proteomes" id="UP000030651">
    <property type="component" value="Unassembled WGS sequence"/>
</dbReference>
<feature type="chain" id="PRO_5004833667" description="Chitin-binding type-1 domain-containing protein" evidence="4">
    <location>
        <begin position="22"/>
        <end position="285"/>
    </location>
</feature>
<evidence type="ECO:0000313" key="7">
    <source>
        <dbReference type="Proteomes" id="UP000030651"/>
    </source>
</evidence>
<dbReference type="PROSITE" id="PS50941">
    <property type="entry name" value="CHIT_BIND_I_2"/>
    <property type="match status" value="1"/>
</dbReference>
<feature type="region of interest" description="Disordered" evidence="3">
    <location>
        <begin position="130"/>
        <end position="183"/>
    </location>
</feature>
<keyword evidence="7" id="KW-1185">Reference proteome</keyword>
<comment type="caution">
    <text evidence="2">Lacks conserved residue(s) required for the propagation of feature annotation.</text>
</comment>
<keyword evidence="4" id="KW-0732">Signal</keyword>
<feature type="domain" description="Chitin-binding type-1" evidence="5">
    <location>
        <begin position="27"/>
        <end position="73"/>
    </location>
</feature>
<proteinExistence type="predicted"/>
<dbReference type="InterPro" id="IPR036861">
    <property type="entry name" value="Endochitinase-like_sf"/>
</dbReference>
<organism evidence="6 7">
    <name type="scientific">Pestalotiopsis fici (strain W106-1 / CGMCC3.15140)</name>
    <dbReference type="NCBI Taxonomy" id="1229662"/>
    <lineage>
        <taxon>Eukaryota</taxon>
        <taxon>Fungi</taxon>
        <taxon>Dikarya</taxon>
        <taxon>Ascomycota</taxon>
        <taxon>Pezizomycotina</taxon>
        <taxon>Sordariomycetes</taxon>
        <taxon>Xylariomycetidae</taxon>
        <taxon>Amphisphaeriales</taxon>
        <taxon>Sporocadaceae</taxon>
        <taxon>Pestalotiopsis</taxon>
    </lineage>
</organism>
<evidence type="ECO:0000256" key="4">
    <source>
        <dbReference type="SAM" id="SignalP"/>
    </source>
</evidence>
<dbReference type="AlphaFoldDB" id="W3WP27"/>
<dbReference type="SUPFAM" id="SSF57016">
    <property type="entry name" value="Plant lectins/antimicrobial peptides"/>
    <property type="match status" value="1"/>
</dbReference>
<dbReference type="Gene3D" id="3.30.60.10">
    <property type="entry name" value="Endochitinase-like"/>
    <property type="match status" value="1"/>
</dbReference>
<dbReference type="RefSeq" id="XP_007839270.1">
    <property type="nucleotide sequence ID" value="XM_007841079.1"/>
</dbReference>
<dbReference type="EMBL" id="KI912118">
    <property type="protein sequence ID" value="ETS75554.1"/>
    <property type="molecule type" value="Genomic_DNA"/>
</dbReference>
<feature type="signal peptide" evidence="4">
    <location>
        <begin position="1"/>
        <end position="21"/>
    </location>
</feature>
<keyword evidence="1 2" id="KW-0147">Chitin-binding</keyword>
<dbReference type="KEGG" id="pfy:PFICI_12498"/>
<reference evidence="7" key="1">
    <citation type="journal article" date="2015" name="BMC Genomics">
        <title>Genomic and transcriptomic analysis of the endophytic fungus Pestalotiopsis fici reveals its lifestyle and high potential for synthesis of natural products.</title>
        <authorList>
            <person name="Wang X."/>
            <person name="Zhang X."/>
            <person name="Liu L."/>
            <person name="Xiang M."/>
            <person name="Wang W."/>
            <person name="Sun X."/>
            <person name="Che Y."/>
            <person name="Guo L."/>
            <person name="Liu G."/>
            <person name="Guo L."/>
            <person name="Wang C."/>
            <person name="Yin W.B."/>
            <person name="Stadler M."/>
            <person name="Zhang X."/>
            <person name="Liu X."/>
        </authorList>
    </citation>
    <scope>NUCLEOTIDE SEQUENCE [LARGE SCALE GENOMIC DNA]</scope>
    <source>
        <strain evidence="7">W106-1 / CGMCC3.15140</strain>
    </source>
</reference>
<name>W3WP27_PESFW</name>
<feature type="compositionally biased region" description="Low complexity" evidence="3">
    <location>
        <begin position="162"/>
        <end position="182"/>
    </location>
</feature>
<gene>
    <name evidence="6" type="ORF">PFICI_12498</name>
</gene>
<dbReference type="GeneID" id="19277511"/>
<dbReference type="InParanoid" id="W3WP27"/>
<dbReference type="CDD" id="cd11618">
    <property type="entry name" value="ChtBD1_1"/>
    <property type="match status" value="1"/>
</dbReference>
<sequence>MRHICMVSVAHGLALVAKTAAAIVSYNSQCGLPSNFTCVGSLYGDCCAANGFCGSTEKHCGVGCQADYGVCPGKQQLELKIRGYGRCQHGWTPTGVVYEELTSLPTTTAPLEYTHVTPSLTVISSEEADITASDSVPSRLPTDVATNDAQPTDGEPTDEVEPTPITSEPTPSPSILSPSGTGQSICQDSGNECIDNFLIGCGRIIQVKPVPSCENILVNSDKDCQEACLDDDDCTGWNGYLMAGDIEAGIISDFFCCHFHDPLVLDPTATPRPEYGNDWGIRNAC</sequence>